<dbReference type="Proteomes" id="UP001076655">
    <property type="component" value="Unassembled WGS sequence"/>
</dbReference>
<name>A0A9Q4CM09_MORMO</name>
<organism evidence="1 2">
    <name type="scientific">Morganella morganii</name>
    <name type="common">Proteus morganii</name>
    <dbReference type="NCBI Taxonomy" id="582"/>
    <lineage>
        <taxon>Bacteria</taxon>
        <taxon>Pseudomonadati</taxon>
        <taxon>Pseudomonadota</taxon>
        <taxon>Gammaproteobacteria</taxon>
        <taxon>Enterobacterales</taxon>
        <taxon>Morganellaceae</taxon>
        <taxon>Morganella</taxon>
    </lineage>
</organism>
<sequence>MSEYVEIVCVVDFCTFKGRNRVRPYDNSVFSSDQWIECAKEISQQHPVGTKVKLYVKEKANANPSINSDHLYSSYKWPYKILK</sequence>
<dbReference type="RefSeq" id="WP_260248429.1">
    <property type="nucleotide sequence ID" value="NZ_JALMEJ010000001.1"/>
</dbReference>
<evidence type="ECO:0000313" key="2">
    <source>
        <dbReference type="Proteomes" id="UP001076655"/>
    </source>
</evidence>
<reference evidence="1" key="1">
    <citation type="submission" date="2022-08" db="EMBL/GenBank/DDBJ databases">
        <authorList>
            <person name="Dale J.L."/>
        </authorList>
    </citation>
    <scope>NUCLEOTIDE SEQUENCE</scope>
    <source>
        <strain evidence="1">2022EL-00758</strain>
    </source>
</reference>
<accession>A0A9Q4CM09</accession>
<dbReference type="EMBL" id="JAPNMI010000004">
    <property type="protein sequence ID" value="MCY0789635.1"/>
    <property type="molecule type" value="Genomic_DNA"/>
</dbReference>
<evidence type="ECO:0000313" key="1">
    <source>
        <dbReference type="EMBL" id="MCY0789635.1"/>
    </source>
</evidence>
<gene>
    <name evidence="1" type="ORF">N0392_08070</name>
</gene>
<proteinExistence type="predicted"/>
<dbReference type="AlphaFoldDB" id="A0A9Q4CM09"/>
<protein>
    <submittedName>
        <fullName evidence="1">Uncharacterized protein</fullName>
    </submittedName>
</protein>
<comment type="caution">
    <text evidence="1">The sequence shown here is derived from an EMBL/GenBank/DDBJ whole genome shotgun (WGS) entry which is preliminary data.</text>
</comment>